<dbReference type="RefSeq" id="YP_009252326.1">
    <property type="nucleotide sequence ID" value="NC_030129.1"/>
</dbReference>
<dbReference type="EMBL" id="KT862229">
    <property type="protein sequence ID" value="ANC51545.1"/>
    <property type="molecule type" value="Genomic_DNA"/>
</dbReference>
<organism evidence="1 2">
    <name type="scientific">Bovine faeces associated smacovirus 6</name>
    <dbReference type="NCBI Taxonomy" id="1843754"/>
    <lineage>
        <taxon>Viruses</taxon>
        <taxon>Monodnaviria</taxon>
        <taxon>Shotokuvirae</taxon>
        <taxon>Cressdnaviricota</taxon>
        <taxon>Arfiviricetes</taxon>
        <taxon>Cremevirales</taxon>
        <taxon>Smacoviridae</taxon>
        <taxon>Bostasmacovirus</taxon>
        <taxon>Bostasmacovirus bovas1</taxon>
    </lineage>
</organism>
<dbReference type="GeneID" id="27815428"/>
<dbReference type="Proteomes" id="UP000202946">
    <property type="component" value="Segment"/>
</dbReference>
<dbReference type="KEGG" id="vg:27815428"/>
<protein>
    <submittedName>
        <fullName evidence="1">Replication associated protein</fullName>
    </submittedName>
</protein>
<evidence type="ECO:0000313" key="2">
    <source>
        <dbReference type="Proteomes" id="UP000202946"/>
    </source>
</evidence>
<name>A0A160HWI3_9VIRU</name>
<dbReference type="OrthoDB" id="9195at10239"/>
<sequence length="252" mass="29903">MSDPKWYDVTAPQAVLSAENVETILEQLECERYAYADEVGEGGYKHWQIRYVLRKGSPVEEQIMIWSMWKAHVSPTHVRNFNYIMKTDNYFCSWESELREYRYLEYRPWQKYTLEMIEQQNDREIFVIQDPLGGIGKTTFAKHLVANHKAIYIPPLGEGQEYMAMAMAKAREGRRETFIIDVPRAESLKKKAGMWSAVEQIKNGFLYDKRYQWSEKWIKSPKIVVLTNETELPKDKLSNDRWNVYQPGNFEY</sequence>
<keyword evidence="2" id="KW-1185">Reference proteome</keyword>
<proteinExistence type="predicted"/>
<evidence type="ECO:0000313" key="1">
    <source>
        <dbReference type="EMBL" id="ANC51545.1"/>
    </source>
</evidence>
<reference evidence="1 2" key="1">
    <citation type="journal article" date="2016" name="Infect. Genet. Evol.">
        <title>Circular replication-associated protein encoding DNA viruses identified in the faecal matter of various animals in New Zealand.</title>
        <authorList>
            <person name="Steel O."/>
            <person name="Kraberger S."/>
            <person name="Sikorski A."/>
            <person name="Young L.M."/>
            <person name="Catchpole R.J."/>
            <person name="Stevens A.J."/>
            <person name="Ladley J.J."/>
            <person name="Coray D.S."/>
            <person name="Stainton D."/>
            <person name="Dayaram A."/>
            <person name="Julian L."/>
            <person name="van Bysterveldt K."/>
            <person name="Varsani A."/>
        </authorList>
    </citation>
    <scope>NUCLEOTIDE SEQUENCE [LARGE SCALE GENOMIC DNA]</scope>
</reference>
<accession>A0A160HWI3</accession>